<evidence type="ECO:0000256" key="1">
    <source>
        <dbReference type="SAM" id="MobiDB-lite"/>
    </source>
</evidence>
<dbReference type="EMBL" id="JBHUDL010000010">
    <property type="protein sequence ID" value="MFD1634483.1"/>
    <property type="molecule type" value="Genomic_DNA"/>
</dbReference>
<accession>A0ABD6CZ33</accession>
<proteinExistence type="predicted"/>
<dbReference type="Proteomes" id="UP001597075">
    <property type="component" value="Unassembled WGS sequence"/>
</dbReference>
<sequence length="293" mass="31246">MPRVSRRRLIRTAGVAGAFALAGCSADGDDDPVTGAPTTTGTPTATSTPTPTPRLPADESLGFEALLARTPTHPETPDRATVWARYLDAAPLLADVNDDTVRQRLRQGWLGSGPPAHTDADAFELVHVQPATLPNVTLGRGDYDAETAVAGMRADGWTESNTDRPEVYLTHGGYAAAVGERFWIVTGDADADTVASLVAAMTTDPLVDHLDDVDLTAVARATEERGNYTVVERSVPGDYAAGIAVDYEPHRFPVGVLQYAAGRASPSWERVERRFETRVAGELRASDFGDDFG</sequence>
<dbReference type="PROSITE" id="PS51318">
    <property type="entry name" value="TAT"/>
    <property type="match status" value="1"/>
</dbReference>
<reference evidence="2 3" key="1">
    <citation type="journal article" date="2019" name="Int. J. Syst. Evol. Microbiol.">
        <title>The Global Catalogue of Microorganisms (GCM) 10K type strain sequencing project: providing services to taxonomists for standard genome sequencing and annotation.</title>
        <authorList>
            <consortium name="The Broad Institute Genomics Platform"/>
            <consortium name="The Broad Institute Genome Sequencing Center for Infectious Disease"/>
            <person name="Wu L."/>
            <person name="Ma J."/>
        </authorList>
    </citation>
    <scope>NUCLEOTIDE SEQUENCE [LARGE SCALE GENOMIC DNA]</scope>
    <source>
        <strain evidence="2 3">CGMCC 1.10594</strain>
    </source>
</reference>
<dbReference type="InterPro" id="IPR006311">
    <property type="entry name" value="TAT_signal"/>
</dbReference>
<evidence type="ECO:0000313" key="2">
    <source>
        <dbReference type="EMBL" id="MFD1634483.1"/>
    </source>
</evidence>
<protein>
    <recommendedName>
        <fullName evidence="4">Tat pathway signal protein</fullName>
    </recommendedName>
</protein>
<gene>
    <name evidence="2" type="ORF">ACFSBJ_12190</name>
</gene>
<keyword evidence="3" id="KW-1185">Reference proteome</keyword>
<dbReference type="PROSITE" id="PS51257">
    <property type="entry name" value="PROKAR_LIPOPROTEIN"/>
    <property type="match status" value="1"/>
</dbReference>
<dbReference type="RefSeq" id="WP_379823923.1">
    <property type="nucleotide sequence ID" value="NZ_JBHUDL010000010.1"/>
</dbReference>
<name>A0ABD6CZ33_9EURY</name>
<evidence type="ECO:0008006" key="4">
    <source>
        <dbReference type="Google" id="ProtNLM"/>
    </source>
</evidence>
<organism evidence="2 3">
    <name type="scientific">Haloplanus ruber</name>
    <dbReference type="NCBI Taxonomy" id="869892"/>
    <lineage>
        <taxon>Archaea</taxon>
        <taxon>Methanobacteriati</taxon>
        <taxon>Methanobacteriota</taxon>
        <taxon>Stenosarchaea group</taxon>
        <taxon>Halobacteria</taxon>
        <taxon>Halobacteriales</taxon>
        <taxon>Haloferacaceae</taxon>
        <taxon>Haloplanus</taxon>
    </lineage>
</organism>
<dbReference type="AlphaFoldDB" id="A0ABD6CZ33"/>
<feature type="compositionally biased region" description="Low complexity" evidence="1">
    <location>
        <begin position="33"/>
        <end position="49"/>
    </location>
</feature>
<evidence type="ECO:0000313" key="3">
    <source>
        <dbReference type="Proteomes" id="UP001597075"/>
    </source>
</evidence>
<feature type="region of interest" description="Disordered" evidence="1">
    <location>
        <begin position="23"/>
        <end position="54"/>
    </location>
</feature>
<comment type="caution">
    <text evidence="2">The sequence shown here is derived from an EMBL/GenBank/DDBJ whole genome shotgun (WGS) entry which is preliminary data.</text>
</comment>